<evidence type="ECO:0000259" key="8">
    <source>
        <dbReference type="Pfam" id="PF13632"/>
    </source>
</evidence>
<dbReference type="GO" id="GO:0006011">
    <property type="term" value="P:UDP-alpha-D-glucose metabolic process"/>
    <property type="evidence" value="ECO:0007669"/>
    <property type="project" value="InterPro"/>
</dbReference>
<feature type="transmembrane region" description="Helical" evidence="7">
    <location>
        <begin position="577"/>
        <end position="597"/>
    </location>
</feature>
<evidence type="ECO:0000256" key="4">
    <source>
        <dbReference type="ARBA" id="ARBA00022692"/>
    </source>
</evidence>
<dbReference type="InterPro" id="IPR050321">
    <property type="entry name" value="Glycosyltr_2/OpgH_subfam"/>
</dbReference>
<dbReference type="AlphaFoldDB" id="A0AAE4JZC0"/>
<dbReference type="RefSeq" id="WP_322879150.1">
    <property type="nucleotide sequence ID" value="NZ_JAVMIP010000018.1"/>
</dbReference>
<keyword evidence="3 9" id="KW-0808">Transferase</keyword>
<name>A0AAE4JZC0_9CYAN</name>
<evidence type="ECO:0000256" key="5">
    <source>
        <dbReference type="ARBA" id="ARBA00022989"/>
    </source>
</evidence>
<evidence type="ECO:0000256" key="7">
    <source>
        <dbReference type="SAM" id="Phobius"/>
    </source>
</evidence>
<feature type="transmembrane region" description="Helical" evidence="7">
    <location>
        <begin position="469"/>
        <end position="487"/>
    </location>
</feature>
<keyword evidence="10" id="KW-1185">Reference proteome</keyword>
<reference evidence="10" key="1">
    <citation type="submission" date="2023-07" db="EMBL/GenBank/DDBJ databases">
        <authorList>
            <person name="Luz R."/>
            <person name="Cordeiro R."/>
            <person name="Fonseca A."/>
            <person name="Goncalves V."/>
        </authorList>
    </citation>
    <scope>NUCLEOTIDE SEQUENCE [LARGE SCALE GENOMIC DNA]</scope>
    <source>
        <strain evidence="10">BACA0444</strain>
    </source>
</reference>
<feature type="transmembrane region" description="Helical" evidence="7">
    <location>
        <begin position="542"/>
        <end position="565"/>
    </location>
</feature>
<dbReference type="PANTHER" id="PTHR43867">
    <property type="entry name" value="CELLULOSE SYNTHASE CATALYTIC SUBUNIT A [UDP-FORMING]"/>
    <property type="match status" value="1"/>
</dbReference>
<dbReference type="Pfam" id="PF13632">
    <property type="entry name" value="Glyco_trans_2_3"/>
    <property type="match status" value="1"/>
</dbReference>
<evidence type="ECO:0000256" key="6">
    <source>
        <dbReference type="ARBA" id="ARBA00023136"/>
    </source>
</evidence>
<dbReference type="Proteomes" id="UP001268256">
    <property type="component" value="Unassembled WGS sequence"/>
</dbReference>
<dbReference type="EMBL" id="JAVMIP010000018">
    <property type="protein sequence ID" value="MDS3861929.1"/>
    <property type="molecule type" value="Genomic_DNA"/>
</dbReference>
<keyword evidence="5 7" id="KW-1133">Transmembrane helix</keyword>
<proteinExistence type="predicted"/>
<evidence type="ECO:0000256" key="2">
    <source>
        <dbReference type="ARBA" id="ARBA00022676"/>
    </source>
</evidence>
<dbReference type="InterPro" id="IPR003919">
    <property type="entry name" value="Cell_synth_A"/>
</dbReference>
<comment type="subcellular location">
    <subcellularLocation>
        <location evidence="1">Membrane</location>
        <topology evidence="1">Multi-pass membrane protein</topology>
    </subcellularLocation>
</comment>
<dbReference type="InterPro" id="IPR001173">
    <property type="entry name" value="Glyco_trans_2-like"/>
</dbReference>
<evidence type="ECO:0000256" key="3">
    <source>
        <dbReference type="ARBA" id="ARBA00022679"/>
    </source>
</evidence>
<dbReference type="Gene3D" id="3.90.550.10">
    <property type="entry name" value="Spore Coat Polysaccharide Biosynthesis Protein SpsA, Chain A"/>
    <property type="match status" value="1"/>
</dbReference>
<sequence>MITASPVHRRKSTRIHPRSLVIVLGLMAALSLFWIAWQELSKIGCVLESWLEQYQDPAWLEISYLPDWYIWSLPFGLMGLAWGLTKLSPNPKVWSQVVMVAILLALLVRYVLWRVLTTLNFDSPSAAVVSVGFLGLELLVLAGQAWQLNWLLYERPKVDSAPNPDLQAQPSSAPIQTAVYGPKVDILIPTYDEPLTILKRTIVGCQALDYENFEVFLLDDTRRPEVKELAAMLGCHYLTRPNNLYAKAGNLNHGLEFCQGELVVVFDADFVPTRNFLTRTVGFFADPTVGLLQTYQSFYNHDPVARNLGLTDTLPQEVEIFSRHYQVLRDAVESAICYGSAFVVRRAALEAVGGFDVDTLSEDYLTGVRLSSLGYRVLYLEESLSAGLCADDLAGHIQQRLRWARGSLQSFFVGANPLTIAGLNRQQRIAHLEGLVQWFHSPIRLIFLLLPLVANGLGLVPIKATIAAWIFYSLPYYLVTLSSFSWLNGRSRSALMSDVYSVLQCVPITITVFQTLLFPFGRSFQVTPKGRQRWYYRLNGRVAWPLLLLLGASLINLLFCAWALLQPEERVSPWEQIGLVWSIYNLLVLSLAVMACVDGPQVDGFLWFALKRPLTVDIKTSKDWEVRGQVRLLSEGGAVIDLETPIILPPGTTLELEFGKSHFKLLAQAISHGSEQAGPGQELRVMFEELSLPEYRKLVQLLFCQPGQWCWPKSQGELKTLGQLLKTLVRPAWQRYPQGRLTPVVIDLPPGHDLPRSQLPKETFA</sequence>
<comment type="caution">
    <text evidence="9">The sequence shown here is derived from an EMBL/GenBank/DDBJ whole genome shotgun (WGS) entry which is preliminary data.</text>
</comment>
<dbReference type="GO" id="GO:0016759">
    <property type="term" value="F:cellulose synthase activity"/>
    <property type="evidence" value="ECO:0007669"/>
    <property type="project" value="InterPro"/>
</dbReference>
<feature type="transmembrane region" description="Helical" evidence="7">
    <location>
        <begin position="20"/>
        <end position="37"/>
    </location>
</feature>
<dbReference type="CDD" id="cd06421">
    <property type="entry name" value="CESA_CelA_like"/>
    <property type="match status" value="1"/>
</dbReference>
<evidence type="ECO:0000313" key="10">
    <source>
        <dbReference type="Proteomes" id="UP001268256"/>
    </source>
</evidence>
<organism evidence="9 10">
    <name type="scientific">Pseudocalidococcus azoricus BACA0444</name>
    <dbReference type="NCBI Taxonomy" id="2918990"/>
    <lineage>
        <taxon>Bacteria</taxon>
        <taxon>Bacillati</taxon>
        <taxon>Cyanobacteriota</taxon>
        <taxon>Cyanophyceae</taxon>
        <taxon>Acaryochloridales</taxon>
        <taxon>Thermosynechococcaceae</taxon>
        <taxon>Pseudocalidococcus</taxon>
        <taxon>Pseudocalidococcus azoricus</taxon>
    </lineage>
</organism>
<dbReference type="InterPro" id="IPR029044">
    <property type="entry name" value="Nucleotide-diphossugar_trans"/>
</dbReference>
<protein>
    <submittedName>
        <fullName evidence="9">Glycosyltransferase</fullName>
        <ecNumber evidence="9">2.4.-.-</ecNumber>
    </submittedName>
</protein>
<gene>
    <name evidence="9" type="ORF">RIF25_14075</name>
</gene>
<feature type="domain" description="Glycosyltransferase 2-like" evidence="8">
    <location>
        <begin position="263"/>
        <end position="477"/>
    </location>
</feature>
<keyword evidence="2 9" id="KW-0328">Glycosyltransferase</keyword>
<dbReference type="GO" id="GO:0005886">
    <property type="term" value="C:plasma membrane"/>
    <property type="evidence" value="ECO:0007669"/>
    <property type="project" value="TreeGrafter"/>
</dbReference>
<dbReference type="EC" id="2.4.-.-" evidence="9"/>
<keyword evidence="4 7" id="KW-0812">Transmembrane</keyword>
<accession>A0AAE4JZC0</accession>
<feature type="transmembrane region" description="Helical" evidence="7">
    <location>
        <begin position="125"/>
        <end position="146"/>
    </location>
</feature>
<dbReference type="GO" id="GO:0035438">
    <property type="term" value="F:cyclic-di-GMP binding"/>
    <property type="evidence" value="ECO:0007669"/>
    <property type="project" value="InterPro"/>
</dbReference>
<feature type="transmembrane region" description="Helical" evidence="7">
    <location>
        <begin position="499"/>
        <end position="521"/>
    </location>
</feature>
<dbReference type="PRINTS" id="PR01439">
    <property type="entry name" value="CELLSNTHASEA"/>
</dbReference>
<dbReference type="SUPFAM" id="SSF53448">
    <property type="entry name" value="Nucleotide-diphospho-sugar transferases"/>
    <property type="match status" value="1"/>
</dbReference>
<dbReference type="PANTHER" id="PTHR43867:SF2">
    <property type="entry name" value="CELLULOSE SYNTHASE CATALYTIC SUBUNIT A [UDP-FORMING]"/>
    <property type="match status" value="1"/>
</dbReference>
<evidence type="ECO:0000313" key="9">
    <source>
        <dbReference type="EMBL" id="MDS3861929.1"/>
    </source>
</evidence>
<keyword evidence="6 7" id="KW-0472">Membrane</keyword>
<feature type="transmembrane region" description="Helical" evidence="7">
    <location>
        <begin position="97"/>
        <end position="113"/>
    </location>
</feature>
<evidence type="ECO:0000256" key="1">
    <source>
        <dbReference type="ARBA" id="ARBA00004141"/>
    </source>
</evidence>